<organism evidence="1 2">
    <name type="scientific">Trichonephila clavipes</name>
    <name type="common">Golden silk orbweaver</name>
    <name type="synonym">Nephila clavipes</name>
    <dbReference type="NCBI Taxonomy" id="2585209"/>
    <lineage>
        <taxon>Eukaryota</taxon>
        <taxon>Metazoa</taxon>
        <taxon>Ecdysozoa</taxon>
        <taxon>Arthropoda</taxon>
        <taxon>Chelicerata</taxon>
        <taxon>Arachnida</taxon>
        <taxon>Araneae</taxon>
        <taxon>Araneomorphae</taxon>
        <taxon>Entelegynae</taxon>
        <taxon>Araneoidea</taxon>
        <taxon>Nephilidae</taxon>
        <taxon>Trichonephila</taxon>
    </lineage>
</organism>
<dbReference type="AlphaFoldDB" id="A0A8X6RLN6"/>
<dbReference type="EMBL" id="BMAU01021194">
    <property type="protein sequence ID" value="GFX96800.1"/>
    <property type="molecule type" value="Genomic_DNA"/>
</dbReference>
<name>A0A8X6RLN6_TRICX</name>
<keyword evidence="2" id="KW-1185">Reference proteome</keyword>
<evidence type="ECO:0000313" key="2">
    <source>
        <dbReference type="Proteomes" id="UP000887159"/>
    </source>
</evidence>
<evidence type="ECO:0000313" key="1">
    <source>
        <dbReference type="EMBL" id="GFX96800.1"/>
    </source>
</evidence>
<sequence>MSIARKFIEVIGEDIFASKMKRLEISLEEDNFFRATTSQSSNNSRSTELNLFPISQDWQRTHSSTLENRTLVWA</sequence>
<protein>
    <submittedName>
        <fullName evidence="1">Uncharacterized protein</fullName>
    </submittedName>
</protein>
<reference evidence="1" key="1">
    <citation type="submission" date="2020-08" db="EMBL/GenBank/DDBJ databases">
        <title>Multicomponent nature underlies the extraordinary mechanical properties of spider dragline silk.</title>
        <authorList>
            <person name="Kono N."/>
            <person name="Nakamura H."/>
            <person name="Mori M."/>
            <person name="Yoshida Y."/>
            <person name="Ohtoshi R."/>
            <person name="Malay A.D."/>
            <person name="Moran D.A.P."/>
            <person name="Tomita M."/>
            <person name="Numata K."/>
            <person name="Arakawa K."/>
        </authorList>
    </citation>
    <scope>NUCLEOTIDE SEQUENCE</scope>
</reference>
<proteinExistence type="predicted"/>
<accession>A0A8X6RLN6</accession>
<comment type="caution">
    <text evidence="1">The sequence shown here is derived from an EMBL/GenBank/DDBJ whole genome shotgun (WGS) entry which is preliminary data.</text>
</comment>
<gene>
    <name evidence="1" type="ORF">TNCV_1648351</name>
</gene>
<dbReference type="Proteomes" id="UP000887159">
    <property type="component" value="Unassembled WGS sequence"/>
</dbReference>